<feature type="transmembrane region" description="Helical" evidence="2">
    <location>
        <begin position="100"/>
        <end position="122"/>
    </location>
</feature>
<dbReference type="InterPro" id="IPR045884">
    <property type="entry name" value="At5g59350-like"/>
</dbReference>
<dbReference type="AlphaFoldDB" id="A0AAP0X4Z1"/>
<evidence type="ECO:0000313" key="4">
    <source>
        <dbReference type="Proteomes" id="UP001415857"/>
    </source>
</evidence>
<feature type="compositionally biased region" description="Polar residues" evidence="1">
    <location>
        <begin position="293"/>
        <end position="304"/>
    </location>
</feature>
<protein>
    <submittedName>
        <fullName evidence="3">Uncharacterized protein</fullName>
    </submittedName>
</protein>
<evidence type="ECO:0000256" key="2">
    <source>
        <dbReference type="SAM" id="Phobius"/>
    </source>
</evidence>
<evidence type="ECO:0000313" key="3">
    <source>
        <dbReference type="EMBL" id="KAK9290861.1"/>
    </source>
</evidence>
<dbReference type="PANTHER" id="PTHR34054:SF4">
    <property type="entry name" value="PROTEIN, PUTATIVE-RELATED"/>
    <property type="match status" value="1"/>
</dbReference>
<name>A0AAP0X4Z1_LIQFO</name>
<accession>A0AAP0X4Z1</accession>
<keyword evidence="2" id="KW-1133">Transmembrane helix</keyword>
<dbReference type="Proteomes" id="UP001415857">
    <property type="component" value="Unassembled WGS sequence"/>
</dbReference>
<dbReference type="EMBL" id="JBBPBK010000002">
    <property type="protein sequence ID" value="KAK9290861.1"/>
    <property type="molecule type" value="Genomic_DNA"/>
</dbReference>
<feature type="compositionally biased region" description="Polar residues" evidence="1">
    <location>
        <begin position="270"/>
        <end position="279"/>
    </location>
</feature>
<sequence length="312" mass="34252">MKVREIWDPKVPYTHNGLAESSGYCFYMEYLSFEIDDRGIQGESTSCAATAVVGKRNRERGTTHHGGVSITSFAVENKSTSTSFSLHIVSDMSGLSKLGAGLAVVFVVTLIALLAELFYVLWRRRRQQSRSGDDTLSSSSKELLYFFCWKTQTRIEPARAPDSRPIGVTPDAPPEEMIDVLKWHGLQGPSRVLFTIKEEEREDVESERSVALEKQQKTKRVSLEECFEVVVDPAVDVDGATPFSTPCASPLYYTPSASPARELENGGGNLTNSPGNDSTYLLGGDLGKRESPDSSAPTQNTASYVSLEVYGE</sequence>
<comment type="caution">
    <text evidence="3">The sequence shown here is derived from an EMBL/GenBank/DDBJ whole genome shotgun (WGS) entry which is preliminary data.</text>
</comment>
<dbReference type="PANTHER" id="PTHR34054">
    <property type="entry name" value="EXPRESSED PROTEIN"/>
    <property type="match status" value="1"/>
</dbReference>
<reference evidence="3 4" key="1">
    <citation type="journal article" date="2024" name="Plant J.">
        <title>Genome sequences and population genomics reveal climatic adaptation and genomic divergence between two closely related sweetgum species.</title>
        <authorList>
            <person name="Xu W.Q."/>
            <person name="Ren C.Q."/>
            <person name="Zhang X.Y."/>
            <person name="Comes H.P."/>
            <person name="Liu X.H."/>
            <person name="Li Y.G."/>
            <person name="Kettle C.J."/>
            <person name="Jalonen R."/>
            <person name="Gaisberger H."/>
            <person name="Ma Y.Z."/>
            <person name="Qiu Y.X."/>
        </authorList>
    </citation>
    <scope>NUCLEOTIDE SEQUENCE [LARGE SCALE GENOMIC DNA]</scope>
    <source>
        <strain evidence="3">Hangzhou</strain>
    </source>
</reference>
<keyword evidence="2" id="KW-0472">Membrane</keyword>
<organism evidence="3 4">
    <name type="scientific">Liquidambar formosana</name>
    <name type="common">Formosan gum</name>
    <dbReference type="NCBI Taxonomy" id="63359"/>
    <lineage>
        <taxon>Eukaryota</taxon>
        <taxon>Viridiplantae</taxon>
        <taxon>Streptophyta</taxon>
        <taxon>Embryophyta</taxon>
        <taxon>Tracheophyta</taxon>
        <taxon>Spermatophyta</taxon>
        <taxon>Magnoliopsida</taxon>
        <taxon>eudicotyledons</taxon>
        <taxon>Gunneridae</taxon>
        <taxon>Pentapetalae</taxon>
        <taxon>Saxifragales</taxon>
        <taxon>Altingiaceae</taxon>
        <taxon>Liquidambar</taxon>
    </lineage>
</organism>
<keyword evidence="2" id="KW-0812">Transmembrane</keyword>
<gene>
    <name evidence="3" type="ORF">L1049_009039</name>
</gene>
<feature type="region of interest" description="Disordered" evidence="1">
    <location>
        <begin position="258"/>
        <end position="312"/>
    </location>
</feature>
<proteinExistence type="predicted"/>
<keyword evidence="4" id="KW-1185">Reference proteome</keyword>
<evidence type="ECO:0000256" key="1">
    <source>
        <dbReference type="SAM" id="MobiDB-lite"/>
    </source>
</evidence>